<evidence type="ECO:0000313" key="8">
    <source>
        <dbReference type="EMBL" id="TDR87253.1"/>
    </source>
</evidence>
<keyword evidence="3 7" id="KW-0812">Transmembrane</keyword>
<evidence type="ECO:0000256" key="7">
    <source>
        <dbReference type="SAM" id="Phobius"/>
    </source>
</evidence>
<feature type="transmembrane region" description="Helical" evidence="7">
    <location>
        <begin position="39"/>
        <end position="58"/>
    </location>
</feature>
<evidence type="ECO:0000256" key="3">
    <source>
        <dbReference type="ARBA" id="ARBA00022692"/>
    </source>
</evidence>
<name>A0A4R7BQ33_9HYPH</name>
<evidence type="ECO:0000256" key="4">
    <source>
        <dbReference type="ARBA" id="ARBA00022989"/>
    </source>
</evidence>
<evidence type="ECO:0000256" key="2">
    <source>
        <dbReference type="ARBA" id="ARBA00008564"/>
    </source>
</evidence>
<dbReference type="EMBL" id="SNZR01000016">
    <property type="protein sequence ID" value="TDR87253.1"/>
    <property type="molecule type" value="Genomic_DNA"/>
</dbReference>
<accession>A0A4R7BQ33</accession>
<gene>
    <name evidence="8" type="ORF">EV668_4333</name>
</gene>
<dbReference type="AlphaFoldDB" id="A0A4R7BQ33"/>
<comment type="subcellular location">
    <subcellularLocation>
        <location evidence="1">Membrane</location>
        <topology evidence="1">Multi-pass membrane protein</topology>
    </subcellularLocation>
</comment>
<keyword evidence="4 7" id="KW-1133">Transmembrane helix</keyword>
<feature type="region of interest" description="Disordered" evidence="6">
    <location>
        <begin position="195"/>
        <end position="216"/>
    </location>
</feature>
<dbReference type="GO" id="GO:0005886">
    <property type="term" value="C:plasma membrane"/>
    <property type="evidence" value="ECO:0007669"/>
    <property type="project" value="UniProtKB-ARBA"/>
</dbReference>
<organism evidence="8 9">
    <name type="scientific">Enterovirga rhinocerotis</name>
    <dbReference type="NCBI Taxonomy" id="1339210"/>
    <lineage>
        <taxon>Bacteria</taxon>
        <taxon>Pseudomonadati</taxon>
        <taxon>Pseudomonadota</taxon>
        <taxon>Alphaproteobacteria</taxon>
        <taxon>Hyphomicrobiales</taxon>
        <taxon>Methylobacteriaceae</taxon>
        <taxon>Enterovirga</taxon>
    </lineage>
</organism>
<feature type="transmembrane region" description="Helical" evidence="7">
    <location>
        <begin position="65"/>
        <end position="84"/>
    </location>
</feature>
<evidence type="ECO:0000256" key="5">
    <source>
        <dbReference type="ARBA" id="ARBA00023136"/>
    </source>
</evidence>
<feature type="transmembrane region" description="Helical" evidence="7">
    <location>
        <begin position="12"/>
        <end position="33"/>
    </location>
</feature>
<dbReference type="Pfam" id="PF02361">
    <property type="entry name" value="CbiQ"/>
    <property type="match status" value="1"/>
</dbReference>
<evidence type="ECO:0000313" key="9">
    <source>
        <dbReference type="Proteomes" id="UP000295122"/>
    </source>
</evidence>
<proteinExistence type="inferred from homology"/>
<dbReference type="RefSeq" id="WP_166652583.1">
    <property type="nucleotide sequence ID" value="NZ_SNZR01000016.1"/>
</dbReference>
<comment type="caution">
    <text evidence="8">The sequence shown here is derived from an EMBL/GenBank/DDBJ whole genome shotgun (WGS) entry which is preliminary data.</text>
</comment>
<evidence type="ECO:0000256" key="1">
    <source>
        <dbReference type="ARBA" id="ARBA00004141"/>
    </source>
</evidence>
<keyword evidence="5 7" id="KW-0472">Membrane</keyword>
<reference evidence="8 9" key="1">
    <citation type="submission" date="2019-03" db="EMBL/GenBank/DDBJ databases">
        <title>Genomic Encyclopedia of Type Strains, Phase IV (KMG-IV): sequencing the most valuable type-strain genomes for metagenomic binning, comparative biology and taxonomic classification.</title>
        <authorList>
            <person name="Goeker M."/>
        </authorList>
    </citation>
    <scope>NUCLEOTIDE SEQUENCE [LARGE SCALE GENOMIC DNA]</scope>
    <source>
        <strain evidence="8 9">DSM 25903</strain>
    </source>
</reference>
<keyword evidence="9" id="KW-1185">Reference proteome</keyword>
<protein>
    <submittedName>
        <fullName evidence="8">Biotin transport system permease protein</fullName>
    </submittedName>
</protein>
<dbReference type="Proteomes" id="UP000295122">
    <property type="component" value="Unassembled WGS sequence"/>
</dbReference>
<dbReference type="InterPro" id="IPR003339">
    <property type="entry name" value="ABC/ECF_trnsptr_transmembrane"/>
</dbReference>
<sequence>MSREAWSPSLRAAVSSWPAGLKLAALVVLATGLLLIQSAAVLGVASALVLLAGLLVLGPAGLSRAAGRWLVLTIGCLALLTLLIEGPERALVVLLRLSSLLVLAELVTGTTRASAIQDAIVAALRPFERLPFVSADKAGLALALALRSLALVRGMAEELREAQAARGLRASPSRLIIPLVARILREATETAEAIDARSWTGEKARSSPKEPPRDHP</sequence>
<comment type="similarity">
    <text evidence="2">Belongs to the CbiQ family.</text>
</comment>
<feature type="compositionally biased region" description="Basic and acidic residues" evidence="6">
    <location>
        <begin position="200"/>
        <end position="216"/>
    </location>
</feature>
<evidence type="ECO:0000256" key="6">
    <source>
        <dbReference type="SAM" id="MobiDB-lite"/>
    </source>
</evidence>